<dbReference type="InterPro" id="IPR003594">
    <property type="entry name" value="HATPase_dom"/>
</dbReference>
<name>A0A9E7C0Q7_9ACTN</name>
<protein>
    <submittedName>
        <fullName evidence="4">Anti-sigma F factor</fullName>
        <ecNumber evidence="4">2.7.11.1</ecNumber>
    </submittedName>
</protein>
<dbReference type="InterPro" id="IPR035965">
    <property type="entry name" value="PAS-like_dom_sf"/>
</dbReference>
<dbReference type="CDD" id="cd00130">
    <property type="entry name" value="PAS"/>
    <property type="match status" value="1"/>
</dbReference>
<dbReference type="PROSITE" id="PS50113">
    <property type="entry name" value="PAC"/>
    <property type="match status" value="1"/>
</dbReference>
<dbReference type="EMBL" id="CP087164">
    <property type="protein sequence ID" value="UGS36631.1"/>
    <property type="molecule type" value="Genomic_DNA"/>
</dbReference>
<dbReference type="GO" id="GO:0004674">
    <property type="term" value="F:protein serine/threonine kinase activity"/>
    <property type="evidence" value="ECO:0007669"/>
    <property type="project" value="UniProtKB-EC"/>
</dbReference>
<sequence>MTVQRADDDRLTEETLRLALEGTQTGSWIWDVETDVISWSANLGPLHGMARGAAPSTFEQWLACVHPEDRDEVAALVSAALEGADSYACEFRLAGGEGGTERWLHSRAHVMRDGPGVPARAIVGLTTDVTARHRREEAMEVLADAGLALAATRTPEANLQRIADLVVPRLADWCAAHLLDAEGRPTRVAIAHPGPDRVAWASTLEHRSDTARVGPAEVLRTGRSELYREITEQLLDTAAAGDDEHRELLRSLGLRSAMVVPISAHERTLGTLTFLYAESNRRYDEDDLAVGEELGRRAGLAIENATLQRAQQQANRRLRDLQSVADVALTHLELEAMLDELLRRLAAVLDSDVAKVLLFDERRRVLRVRAAIGLAGDVVDALEVPAGAGVAGRLAVAGRPLILSDLGGEDVVLEDLREPGRALAGVPLRVDGEVTGVLIVSSREHPYDQDDLQLLELVADRVSLAIRQAELYEAARDAALSLQRSLLPDVPPVLAGLQVAARYLPGHDGDEVGGDWYDLFALPDGRVAIVVGDIVGRGLYAAARMGRVRTALRAYAHDSASPADAVGRLDRLVAADDIAEFATLLVIFLDPQTGAARACSAGHPPPLLVAAEDAETVAVAAGPPIGIGTAARRETALTVPAGATLVAYTDGLVERRTLPLDAGIERVREAAAGGQAGESAEQLVERVVAEIIGVGGTDDDVAVVAVRRLGPQLQRTFAAEPSAVAEARHEVTSFAHAHGFAQKMLGDLALAVSEACTNVVVHAYRDHPVPGPMHVAARMQDGALEVTVADEGGGVRPRGDSPGVGLGLQIMARTAESCEVRDAPGGGASLVLRFADPVARVREGRRL</sequence>
<reference evidence="4" key="1">
    <citation type="journal article" date="2022" name="Int. J. Syst. Evol. Microbiol.">
        <title>Pseudomonas aegrilactucae sp. nov. and Pseudomonas morbosilactucae sp. nov., pathogens causing bacterial rot of lettuce in Japan.</title>
        <authorList>
            <person name="Sawada H."/>
            <person name="Fujikawa T."/>
            <person name="Satou M."/>
        </authorList>
    </citation>
    <scope>NUCLEOTIDE SEQUENCE</scope>
    <source>
        <strain evidence="4">0166_1</strain>
    </source>
</reference>
<keyword evidence="5" id="KW-1185">Reference proteome</keyword>
<dbReference type="Pfam" id="PF13185">
    <property type="entry name" value="GAF_2"/>
    <property type="match status" value="2"/>
</dbReference>
<dbReference type="SMART" id="SM00331">
    <property type="entry name" value="PP2C_SIG"/>
    <property type="match status" value="1"/>
</dbReference>
<evidence type="ECO:0000259" key="2">
    <source>
        <dbReference type="PROSITE" id="PS50112"/>
    </source>
</evidence>
<dbReference type="NCBIfam" id="TIGR00229">
    <property type="entry name" value="sensory_box"/>
    <property type="match status" value="1"/>
</dbReference>
<dbReference type="SUPFAM" id="SSF55785">
    <property type="entry name" value="PYP-like sensor domain (PAS domain)"/>
    <property type="match status" value="1"/>
</dbReference>
<dbReference type="Pfam" id="PF13581">
    <property type="entry name" value="HATPase_c_2"/>
    <property type="match status" value="1"/>
</dbReference>
<keyword evidence="1" id="KW-0378">Hydrolase</keyword>
<evidence type="ECO:0000259" key="3">
    <source>
        <dbReference type="PROSITE" id="PS50113"/>
    </source>
</evidence>
<dbReference type="RefSeq" id="WP_259310700.1">
    <property type="nucleotide sequence ID" value="NZ_CP087164.1"/>
</dbReference>
<dbReference type="AlphaFoldDB" id="A0A9E7C0Q7"/>
<dbReference type="InterPro" id="IPR052016">
    <property type="entry name" value="Bact_Sigma-Reg"/>
</dbReference>
<dbReference type="Gene3D" id="3.60.40.10">
    <property type="entry name" value="PPM-type phosphatase domain"/>
    <property type="match status" value="1"/>
</dbReference>
<dbReference type="EC" id="2.7.11.1" evidence="4"/>
<evidence type="ECO:0000313" key="5">
    <source>
        <dbReference type="Proteomes" id="UP001162834"/>
    </source>
</evidence>
<dbReference type="PANTHER" id="PTHR43156:SF2">
    <property type="entry name" value="STAGE II SPORULATION PROTEIN E"/>
    <property type="match status" value="1"/>
</dbReference>
<dbReference type="KEGG" id="sbae:DSM104329_03039"/>
<dbReference type="InterPro" id="IPR013655">
    <property type="entry name" value="PAS_fold_3"/>
</dbReference>
<proteinExistence type="predicted"/>
<keyword evidence="4" id="KW-0808">Transferase</keyword>
<dbReference type="InterPro" id="IPR001932">
    <property type="entry name" value="PPM-type_phosphatase-like_dom"/>
</dbReference>
<feature type="domain" description="PAC" evidence="3">
    <location>
        <begin position="87"/>
        <end position="141"/>
    </location>
</feature>
<dbReference type="InterPro" id="IPR000700">
    <property type="entry name" value="PAS-assoc_C"/>
</dbReference>
<dbReference type="Pfam" id="PF07228">
    <property type="entry name" value="SpoIIE"/>
    <property type="match status" value="1"/>
</dbReference>
<dbReference type="Proteomes" id="UP001162834">
    <property type="component" value="Chromosome"/>
</dbReference>
<dbReference type="Gene3D" id="3.30.565.10">
    <property type="entry name" value="Histidine kinase-like ATPase, C-terminal domain"/>
    <property type="match status" value="1"/>
</dbReference>
<dbReference type="GO" id="GO:0016791">
    <property type="term" value="F:phosphatase activity"/>
    <property type="evidence" value="ECO:0007669"/>
    <property type="project" value="TreeGrafter"/>
</dbReference>
<dbReference type="InterPro" id="IPR036890">
    <property type="entry name" value="HATPase_C_sf"/>
</dbReference>
<dbReference type="CDD" id="cd16936">
    <property type="entry name" value="HATPase_RsbW-like"/>
    <property type="match status" value="1"/>
</dbReference>
<dbReference type="Gene3D" id="3.30.450.20">
    <property type="entry name" value="PAS domain"/>
    <property type="match status" value="1"/>
</dbReference>
<dbReference type="InterPro" id="IPR029016">
    <property type="entry name" value="GAF-like_dom_sf"/>
</dbReference>
<dbReference type="InterPro" id="IPR000014">
    <property type="entry name" value="PAS"/>
</dbReference>
<dbReference type="SUPFAM" id="SSF55874">
    <property type="entry name" value="ATPase domain of HSP90 chaperone/DNA topoisomerase II/histidine kinase"/>
    <property type="match status" value="1"/>
</dbReference>
<organism evidence="4 5">
    <name type="scientific">Capillimicrobium parvum</name>
    <dbReference type="NCBI Taxonomy" id="2884022"/>
    <lineage>
        <taxon>Bacteria</taxon>
        <taxon>Bacillati</taxon>
        <taxon>Actinomycetota</taxon>
        <taxon>Thermoleophilia</taxon>
        <taxon>Solirubrobacterales</taxon>
        <taxon>Capillimicrobiaceae</taxon>
        <taxon>Capillimicrobium</taxon>
    </lineage>
</organism>
<dbReference type="Gene3D" id="3.30.450.40">
    <property type="match status" value="2"/>
</dbReference>
<accession>A0A9E7C0Q7</accession>
<dbReference type="InterPro" id="IPR003018">
    <property type="entry name" value="GAF"/>
</dbReference>
<dbReference type="PANTHER" id="PTHR43156">
    <property type="entry name" value="STAGE II SPORULATION PROTEIN E-RELATED"/>
    <property type="match status" value="1"/>
</dbReference>
<gene>
    <name evidence="4" type="primary">spoIIAB_2</name>
    <name evidence="4" type="ORF">DSM104329_03039</name>
</gene>
<dbReference type="Pfam" id="PF08447">
    <property type="entry name" value="PAS_3"/>
    <property type="match status" value="1"/>
</dbReference>
<dbReference type="SUPFAM" id="SSF55781">
    <property type="entry name" value="GAF domain-like"/>
    <property type="match status" value="2"/>
</dbReference>
<feature type="domain" description="PAS" evidence="2">
    <location>
        <begin position="12"/>
        <end position="84"/>
    </location>
</feature>
<evidence type="ECO:0000313" key="4">
    <source>
        <dbReference type="EMBL" id="UGS36631.1"/>
    </source>
</evidence>
<dbReference type="PROSITE" id="PS50112">
    <property type="entry name" value="PAS"/>
    <property type="match status" value="1"/>
</dbReference>
<dbReference type="InterPro" id="IPR036457">
    <property type="entry name" value="PPM-type-like_dom_sf"/>
</dbReference>
<dbReference type="SMART" id="SM00065">
    <property type="entry name" value="GAF"/>
    <property type="match status" value="2"/>
</dbReference>
<evidence type="ECO:0000256" key="1">
    <source>
        <dbReference type="ARBA" id="ARBA00022801"/>
    </source>
</evidence>
<dbReference type="SMART" id="SM00091">
    <property type="entry name" value="PAS"/>
    <property type="match status" value="1"/>
</dbReference>